<dbReference type="OrthoDB" id="8781600at2"/>
<keyword evidence="2" id="KW-1185">Reference proteome</keyword>
<sequence length="153" mass="16685">MITLHIRDEYGIFLGSVTVDEMGPLPERSVAHPPPILTGTQVARWNGDGWDVMAARPPQSDGILVPTQAEYTAALEASYDVKAAERGYDSRLTCALRAGYAGPFQKEATVFAIWMDSCNAKAYGIMGQVLSGEMKYPTIAALLAMMPTMEWPQ</sequence>
<reference evidence="1" key="1">
    <citation type="submission" date="2017-10" db="EMBL/GenBank/DDBJ databases">
        <title>Massilia psychrophilum sp. nov., a novel purple-pigmented bacterium isolated from Tianshan glacier, Xinjiang Municipality, China.</title>
        <authorList>
            <person name="Wang H."/>
        </authorList>
    </citation>
    <scope>NUCLEOTIDE SEQUENCE [LARGE SCALE GENOMIC DNA]</scope>
    <source>
        <strain evidence="1">B2</strain>
        <plasmid evidence="1">unnamed</plasmid>
    </source>
</reference>
<accession>A0A2D2DW85</accession>
<dbReference type="EMBL" id="CP024609">
    <property type="protein sequence ID" value="ATQ79235.1"/>
    <property type="molecule type" value="Genomic_DNA"/>
</dbReference>
<dbReference type="AlphaFoldDB" id="A0A2D2DW85"/>
<dbReference type="RefSeq" id="WP_099883055.1">
    <property type="nucleotide sequence ID" value="NZ_CP024609.1"/>
</dbReference>
<evidence type="ECO:0000313" key="1">
    <source>
        <dbReference type="EMBL" id="ATQ79235.1"/>
    </source>
</evidence>
<proteinExistence type="predicted"/>
<dbReference type="KEGG" id="mass:CR152_32180"/>
<evidence type="ECO:0000313" key="2">
    <source>
        <dbReference type="Proteomes" id="UP000229897"/>
    </source>
</evidence>
<name>A0A2D2DW85_9BURK</name>
<keyword evidence="1" id="KW-0614">Plasmid</keyword>
<gene>
    <name evidence="1" type="ORF">CR152_32180</name>
</gene>
<geneLocation type="plasmid" evidence="1 2">
    <name>unnamed</name>
</geneLocation>
<protein>
    <submittedName>
        <fullName evidence="1">Uncharacterized protein</fullName>
    </submittedName>
</protein>
<organism evidence="1 2">
    <name type="scientific">Massilia violaceinigra</name>
    <dbReference type="NCBI Taxonomy" id="2045208"/>
    <lineage>
        <taxon>Bacteria</taxon>
        <taxon>Pseudomonadati</taxon>
        <taxon>Pseudomonadota</taxon>
        <taxon>Betaproteobacteria</taxon>
        <taxon>Burkholderiales</taxon>
        <taxon>Oxalobacteraceae</taxon>
        <taxon>Telluria group</taxon>
        <taxon>Massilia</taxon>
    </lineage>
</organism>
<dbReference type="Proteomes" id="UP000229897">
    <property type="component" value="Plasmid unnamed"/>
</dbReference>